<evidence type="ECO:0000313" key="5">
    <source>
        <dbReference type="Proteomes" id="UP000007264"/>
    </source>
</evidence>
<dbReference type="eggNOG" id="KOG2073">
    <property type="taxonomic scope" value="Eukaryota"/>
</dbReference>
<feature type="compositionally biased region" description="Polar residues" evidence="3">
    <location>
        <begin position="963"/>
        <end position="974"/>
    </location>
</feature>
<sequence length="1129" mass="118839">MLDEQLAGMASSKVQVMFSWRVAATNYANQSPVDAILDKGHVVLEDLLEIDDLAKEARVVNGRLMAYLKKQDTLRQLLEYLVGRPPAARTGQQGSREQADARTKHSLAACEVLCSLAEEVPGALAGNNELLHLLFSATGSPTSLDCALAGYFARLVGILLTRCAEQMLAFLEATRGIVDSLLEHLDTAGMAETFVRVVGADEQAVPNLPPESLAWLSEMDIIARLLARLDEDAKSGAHGNVAEVLAAIARSRSSPLTRQLCEAHNLDSLISRAVVAPPQIPSVQALNIYIALLERRRLLATVMRTSAEVSAANTEADVNLSKVIAAMVPHTPMLAQVLSTAHSTVLLETSYGVLRPPLGSVRLTVIELVAVLLRTGSEEAETAIIASGIVREILAVFLRFPFNSILHHQVTSIVACMLQAGSNAIVGHLFGDCDLLGWLLNAPAHCEPEQRTGDTRERTPLRAGYMGHLTEIANSLQTVAARRPPVASLLCSNTAWTDFAFGPLAERNQLEDVLSWRCGHPQMRGAVPAMAKDGDTDMPDLQLDALASLDRHAGRYAAFSDEEDEDELHSLYLDDRDASWMRRPSLLAAVGGEGHSGDGDGENLARQSSPPSTWEDRADGAFETSTAWMDSDDMDEDGMVLTASPEHGEGAGTPDLLADSPPADAPSPNAARVTPRVLFPAMQPPVTKIAAPSAAAADSPRHAQDAEAEPHATAAEWSRGRQSEKGAPGGERVRSPVGCYSTLASHQHSAPSMGGHDLPACFASPPTSPPMSARSHHSDEPMDTISLADPPIHPGEDSAAAEVAEDDLQPDGVELPGAEGGAAAIGGGGAPAKPAGTPMAGLRDLFAPVGGLFKGAFTASSLPPPAAAASEDQQMQTDDSHRGAAGPAAASALDTPAADRGESTPAAQASESRESPRQEASAVFEGVAEQSPNFKAAAQLPRPRGGGSLSGAISDLPAESEEVASSSKFPSHSSGDLHREGLEHNAHPLNSADSAPSRGSIEAPGEADESPLSARADSHLNRSSNAPPPDSVHDSSLDHGATKKPPFRGKHRRWAKSDAVLVPRGESEEETLVGSFTKLLVSQDDDYPEGRGGATAAGPSGRRGRLSLSCAQQAPKASHPSAVEREWPE</sequence>
<feature type="compositionally biased region" description="Basic and acidic residues" evidence="3">
    <location>
        <begin position="1031"/>
        <end position="1041"/>
    </location>
</feature>
<dbReference type="EMBL" id="AGSI01000001">
    <property type="protein sequence ID" value="EIE27494.1"/>
    <property type="molecule type" value="Genomic_DNA"/>
</dbReference>
<proteinExistence type="inferred from homology"/>
<reference evidence="4 5" key="1">
    <citation type="journal article" date="2012" name="Genome Biol.">
        <title>The genome of the polar eukaryotic microalga coccomyxa subellipsoidea reveals traits of cold adaptation.</title>
        <authorList>
            <person name="Blanc G."/>
            <person name="Agarkova I."/>
            <person name="Grimwood J."/>
            <person name="Kuo A."/>
            <person name="Brueggeman A."/>
            <person name="Dunigan D."/>
            <person name="Gurnon J."/>
            <person name="Ladunga I."/>
            <person name="Lindquist E."/>
            <person name="Lucas S."/>
            <person name="Pangilinan J."/>
            <person name="Proschold T."/>
            <person name="Salamov A."/>
            <person name="Schmutz J."/>
            <person name="Weeks D."/>
            <person name="Yamada T."/>
            <person name="Claverie J.M."/>
            <person name="Grigoriev I."/>
            <person name="Van Etten J."/>
            <person name="Lomsadze A."/>
            <person name="Borodovsky M."/>
        </authorList>
    </citation>
    <scope>NUCLEOTIDE SEQUENCE [LARGE SCALE GENOMIC DNA]</scope>
    <source>
        <strain evidence="4 5">C-169</strain>
    </source>
</reference>
<keyword evidence="2" id="KW-0131">Cell cycle</keyword>
<feature type="region of interest" description="Disordered" evidence="3">
    <location>
        <begin position="689"/>
        <end position="836"/>
    </location>
</feature>
<dbReference type="RefSeq" id="XP_005652038.1">
    <property type="nucleotide sequence ID" value="XM_005651981.1"/>
</dbReference>
<dbReference type="PANTHER" id="PTHR12634">
    <property type="entry name" value="SIT4 YEAST -ASSOCIATING PROTEIN-RELATED"/>
    <property type="match status" value="1"/>
</dbReference>
<dbReference type="STRING" id="574566.I0ZA25"/>
<evidence type="ECO:0000256" key="3">
    <source>
        <dbReference type="SAM" id="MobiDB-lite"/>
    </source>
</evidence>
<evidence type="ECO:0000256" key="2">
    <source>
        <dbReference type="ARBA" id="ARBA00023306"/>
    </source>
</evidence>
<feature type="region of interest" description="Disordered" evidence="3">
    <location>
        <begin position="860"/>
        <end position="1129"/>
    </location>
</feature>
<dbReference type="GeneID" id="17045509"/>
<protein>
    <submittedName>
        <fullName evidence="4">SAPS-domain-containing protein</fullName>
    </submittedName>
</protein>
<feature type="compositionally biased region" description="Basic and acidic residues" evidence="3">
    <location>
        <begin position="699"/>
        <end position="710"/>
    </location>
</feature>
<dbReference type="GO" id="GO:0019888">
    <property type="term" value="F:protein phosphatase regulator activity"/>
    <property type="evidence" value="ECO:0007669"/>
    <property type="project" value="TreeGrafter"/>
</dbReference>
<evidence type="ECO:0000256" key="1">
    <source>
        <dbReference type="ARBA" id="ARBA00006180"/>
    </source>
</evidence>
<organism evidence="4 5">
    <name type="scientific">Coccomyxa subellipsoidea (strain C-169)</name>
    <name type="common">Green microalga</name>
    <dbReference type="NCBI Taxonomy" id="574566"/>
    <lineage>
        <taxon>Eukaryota</taxon>
        <taxon>Viridiplantae</taxon>
        <taxon>Chlorophyta</taxon>
        <taxon>core chlorophytes</taxon>
        <taxon>Trebouxiophyceae</taxon>
        <taxon>Trebouxiophyceae incertae sedis</taxon>
        <taxon>Coccomyxaceae</taxon>
        <taxon>Coccomyxa</taxon>
        <taxon>Coccomyxa subellipsoidea</taxon>
    </lineage>
</organism>
<dbReference type="KEGG" id="csl:COCSUDRAFT_39150"/>
<keyword evidence="5" id="KW-1185">Reference proteome</keyword>
<gene>
    <name evidence="4" type="ORF">COCSUDRAFT_39150</name>
</gene>
<dbReference type="InterPro" id="IPR007587">
    <property type="entry name" value="SAPS"/>
</dbReference>
<feature type="compositionally biased region" description="Basic and acidic residues" evidence="3">
    <location>
        <begin position="975"/>
        <end position="986"/>
    </location>
</feature>
<feature type="compositionally biased region" description="Low complexity" evidence="3">
    <location>
        <begin position="883"/>
        <end position="896"/>
    </location>
</feature>
<feature type="compositionally biased region" description="Basic residues" evidence="3">
    <location>
        <begin position="1045"/>
        <end position="1054"/>
    </location>
</feature>
<dbReference type="OrthoDB" id="295029at2759"/>
<accession>I0ZA25</accession>
<dbReference type="Proteomes" id="UP000007264">
    <property type="component" value="Unassembled WGS sequence"/>
</dbReference>
<feature type="compositionally biased region" description="Gly residues" evidence="3">
    <location>
        <begin position="818"/>
        <end position="830"/>
    </location>
</feature>
<evidence type="ECO:0000313" key="4">
    <source>
        <dbReference type="EMBL" id="EIE27494.1"/>
    </source>
</evidence>
<dbReference type="AlphaFoldDB" id="I0ZA25"/>
<dbReference type="GO" id="GO:0019903">
    <property type="term" value="F:protein phosphatase binding"/>
    <property type="evidence" value="ECO:0007669"/>
    <property type="project" value="InterPro"/>
</dbReference>
<dbReference type="Pfam" id="PF04499">
    <property type="entry name" value="SAPS"/>
    <property type="match status" value="1"/>
</dbReference>
<feature type="compositionally biased region" description="Low complexity" evidence="3">
    <location>
        <begin position="654"/>
        <end position="671"/>
    </location>
</feature>
<dbReference type="PANTHER" id="PTHR12634:SF8">
    <property type="entry name" value="FIERY MOUNTAIN, ISOFORM D"/>
    <property type="match status" value="1"/>
</dbReference>
<comment type="caution">
    <text evidence="4">The sequence shown here is derived from an EMBL/GenBank/DDBJ whole genome shotgun (WGS) entry which is preliminary data.</text>
</comment>
<name>I0ZA25_COCSC</name>
<feature type="region of interest" description="Disordered" evidence="3">
    <location>
        <begin position="591"/>
        <end position="671"/>
    </location>
</feature>
<comment type="similarity">
    <text evidence="1">Belongs to the SAPS family.</text>
</comment>